<evidence type="ECO:0000256" key="1">
    <source>
        <dbReference type="SAM" id="Phobius"/>
    </source>
</evidence>
<keyword evidence="1" id="KW-0812">Transmembrane</keyword>
<feature type="transmembrane region" description="Helical" evidence="1">
    <location>
        <begin position="17"/>
        <end position="37"/>
    </location>
</feature>
<evidence type="ECO:0000313" key="2">
    <source>
        <dbReference type="EMBL" id="MFD0888566.1"/>
    </source>
</evidence>
<keyword evidence="1" id="KW-0472">Membrane</keyword>
<dbReference type="Proteomes" id="UP001597024">
    <property type="component" value="Unassembled WGS sequence"/>
</dbReference>
<protein>
    <submittedName>
        <fullName evidence="2">Uncharacterized protein</fullName>
    </submittedName>
</protein>
<keyword evidence="1" id="KW-1133">Transmembrane helix</keyword>
<accession>A0ABW3DXK1</accession>
<proteinExistence type="predicted"/>
<reference evidence="3" key="1">
    <citation type="journal article" date="2019" name="Int. J. Syst. Evol. Microbiol.">
        <title>The Global Catalogue of Microorganisms (GCM) 10K type strain sequencing project: providing services to taxonomists for standard genome sequencing and annotation.</title>
        <authorList>
            <consortium name="The Broad Institute Genomics Platform"/>
            <consortium name="The Broad Institute Genome Sequencing Center for Infectious Disease"/>
            <person name="Wu L."/>
            <person name="Ma J."/>
        </authorList>
    </citation>
    <scope>NUCLEOTIDE SEQUENCE [LARGE SCALE GENOMIC DNA]</scope>
    <source>
        <strain evidence="3">CCUG 62974</strain>
    </source>
</reference>
<name>A0ABW3DXK1_9ACTN</name>
<dbReference type="EMBL" id="JBHTHX010001392">
    <property type="protein sequence ID" value="MFD0888566.1"/>
    <property type="molecule type" value="Genomic_DNA"/>
</dbReference>
<organism evidence="2 3">
    <name type="scientific">Streptosporangium algeriense</name>
    <dbReference type="NCBI Taxonomy" id="1682748"/>
    <lineage>
        <taxon>Bacteria</taxon>
        <taxon>Bacillati</taxon>
        <taxon>Actinomycetota</taxon>
        <taxon>Actinomycetes</taxon>
        <taxon>Streptosporangiales</taxon>
        <taxon>Streptosporangiaceae</taxon>
        <taxon>Streptosporangium</taxon>
    </lineage>
</organism>
<keyword evidence="3" id="KW-1185">Reference proteome</keyword>
<feature type="transmembrane region" description="Helical" evidence="1">
    <location>
        <begin position="43"/>
        <end position="60"/>
    </location>
</feature>
<gene>
    <name evidence="2" type="ORF">ACFQ08_28865</name>
</gene>
<feature type="non-terminal residue" evidence="2">
    <location>
        <position position="1"/>
    </location>
</feature>
<sequence>PVVAGVRRARRSGSVPAVWALPWATATTLLIMPAAVAEFDYRYVLPAVPLAGLAAAFAASKPSFSNIPRNVRI</sequence>
<comment type="caution">
    <text evidence="2">The sequence shown here is derived from an EMBL/GenBank/DDBJ whole genome shotgun (WGS) entry which is preliminary data.</text>
</comment>
<evidence type="ECO:0000313" key="3">
    <source>
        <dbReference type="Proteomes" id="UP001597024"/>
    </source>
</evidence>